<reference evidence="10 11" key="1">
    <citation type="submission" date="2020-03" db="EMBL/GenBank/DDBJ databases">
        <title>Whole genome shotgun sequence of Phytohabitans flavus NBRC 107702.</title>
        <authorList>
            <person name="Komaki H."/>
            <person name="Tamura T."/>
        </authorList>
    </citation>
    <scope>NUCLEOTIDE SEQUENCE [LARGE SCALE GENOMIC DNA]</scope>
    <source>
        <strain evidence="10 11">NBRC 107702</strain>
    </source>
</reference>
<name>A0A6F8Y2R7_9ACTN</name>
<comment type="similarity">
    <text evidence="5">Belongs to the peptidase S8 family.</text>
</comment>
<evidence type="ECO:0000313" key="11">
    <source>
        <dbReference type="Proteomes" id="UP000502508"/>
    </source>
</evidence>
<dbReference type="InterPro" id="IPR041469">
    <property type="entry name" value="Subtilisin-like_FN3"/>
</dbReference>
<dbReference type="KEGG" id="pfla:Pflav_067700"/>
<dbReference type="InterPro" id="IPR015500">
    <property type="entry name" value="Peptidase_S8_subtilisin-rel"/>
</dbReference>
<dbReference type="InterPro" id="IPR000209">
    <property type="entry name" value="Peptidase_S8/S53_dom"/>
</dbReference>
<feature type="active site" description="Charge relay system" evidence="4 5">
    <location>
        <position position="210"/>
    </location>
</feature>
<dbReference type="Pfam" id="PF02225">
    <property type="entry name" value="PA"/>
    <property type="match status" value="1"/>
</dbReference>
<feature type="signal peptide" evidence="6">
    <location>
        <begin position="1"/>
        <end position="27"/>
    </location>
</feature>
<gene>
    <name evidence="10" type="ORF">Pflav_067700</name>
</gene>
<dbReference type="CDD" id="cd04852">
    <property type="entry name" value="Peptidases_S8_3"/>
    <property type="match status" value="1"/>
</dbReference>
<dbReference type="Gene3D" id="3.40.50.200">
    <property type="entry name" value="Peptidase S8/S53 domain"/>
    <property type="match status" value="1"/>
</dbReference>
<keyword evidence="6" id="KW-0732">Signal</keyword>
<evidence type="ECO:0000256" key="6">
    <source>
        <dbReference type="SAM" id="SignalP"/>
    </source>
</evidence>
<dbReference type="InterPro" id="IPR034197">
    <property type="entry name" value="Peptidases_S8_3"/>
</dbReference>
<dbReference type="Pfam" id="PF00082">
    <property type="entry name" value="Peptidase_S8"/>
    <property type="match status" value="1"/>
</dbReference>
<feature type="active site" description="Charge relay system" evidence="4 5">
    <location>
        <position position="605"/>
    </location>
</feature>
<sequence length="793" mass="81054">MRRRKWFRAVVAVALVPPLAGAAPAYAAPGPLTATAIQPSGRVTADIAPTSRLAKTDSTLLGREGSERVPVVVKLDHDPLATYAGGVAGFTATSPSRTGAKLARGAAERSYEDYLAAREERFIADLAERVPGAEVRQRLRVVYGGVSATVPANKIADVLAIDGVVAVQRDDDLRQPLTDASTTLIGAGSVYPKVGGDRNAGRGALVGVIDTGAWPEHPSFEDQGNLGAPPSRADGSVRPCDFGDNPLTPAPDPFQCGKKLIGGATFLETYLSRHDGEDYTAARDSSGHGTHTASTAAGNVLTSAKLFGIERGPVRGVAPGAWISVYKALGEAGGYGSDITRAVGQAVFDGVDVLNYSVSGGTDPYTDPVELAFLDAYAAGVFVAASAGNSGPGAATVNHTSPWVTTVGASTGTRDYNATLQLRAGTQQLTLKGASVTTGVDEDTPVVLAGSVPGYSGGALCETPAQRGAFTGKIVACQRGGNARAAKGYNVVQGGAVGMILYNPSLADVETDSHWLPTVHLADGSRFSAFMAANPTATATFSGGRSERGTADVLAPFSARGPAGSALKPDLTAPGVAVLAGHTAKPGAAEGGPPGELFQAIGGTSMAAPHVAGSAVLLKSLHRDWTPGQVKSALMTTARTAVRMEDGKTWAGPYDRGSGRVDLAVAGEPGLTFDESAGRMLALGADPAGAVHLNLPSVSAPAMSGQLTTVRTAKNVTKLAQAYRVSVSAPAKSRITVTPSAFTVAPGKSIDLRITITSSAPERPLAGEIRLDPTRPGCPRCACRSGSPRRRAT</sequence>
<dbReference type="SUPFAM" id="SSF52743">
    <property type="entry name" value="Subtilisin-like"/>
    <property type="match status" value="1"/>
</dbReference>
<feature type="domain" description="Peptidase S8/S53" evidence="7">
    <location>
        <begin position="201"/>
        <end position="640"/>
    </location>
</feature>
<reference evidence="10 11" key="2">
    <citation type="submission" date="2020-03" db="EMBL/GenBank/DDBJ databases">
        <authorList>
            <person name="Ichikawa N."/>
            <person name="Kimura A."/>
            <person name="Kitahashi Y."/>
            <person name="Uohara A."/>
        </authorList>
    </citation>
    <scope>NUCLEOTIDE SEQUENCE [LARGE SCALE GENOMIC DNA]</scope>
    <source>
        <strain evidence="10 11">NBRC 107702</strain>
    </source>
</reference>
<keyword evidence="3 5" id="KW-0720">Serine protease</keyword>
<evidence type="ECO:0000256" key="3">
    <source>
        <dbReference type="ARBA" id="ARBA00022825"/>
    </source>
</evidence>
<dbReference type="Proteomes" id="UP000502508">
    <property type="component" value="Chromosome"/>
</dbReference>
<dbReference type="InterPro" id="IPR046450">
    <property type="entry name" value="PA_dom_sf"/>
</dbReference>
<keyword evidence="1 5" id="KW-0645">Protease</keyword>
<dbReference type="CDD" id="cd02120">
    <property type="entry name" value="PA_subtilisin_like"/>
    <property type="match status" value="1"/>
</dbReference>
<evidence type="ECO:0000313" key="10">
    <source>
        <dbReference type="EMBL" id="BCB80360.1"/>
    </source>
</evidence>
<feature type="chain" id="PRO_5026219528" description="Serine protease" evidence="6">
    <location>
        <begin position="28"/>
        <end position="793"/>
    </location>
</feature>
<evidence type="ECO:0000256" key="4">
    <source>
        <dbReference type="PIRSR" id="PIRSR615500-1"/>
    </source>
</evidence>
<dbReference type="InterPro" id="IPR003137">
    <property type="entry name" value="PA_domain"/>
</dbReference>
<evidence type="ECO:0000259" key="9">
    <source>
        <dbReference type="Pfam" id="PF17766"/>
    </source>
</evidence>
<dbReference type="InterPro" id="IPR023828">
    <property type="entry name" value="Peptidase_S8_Ser-AS"/>
</dbReference>
<feature type="domain" description="PA" evidence="8">
    <location>
        <begin position="457"/>
        <end position="522"/>
    </location>
</feature>
<dbReference type="EMBL" id="AP022870">
    <property type="protein sequence ID" value="BCB80360.1"/>
    <property type="molecule type" value="Genomic_DNA"/>
</dbReference>
<keyword evidence="2 5" id="KW-0378">Hydrolase</keyword>
<feature type="domain" description="Subtilisin-like protease fibronectin type-III" evidence="9">
    <location>
        <begin position="693"/>
        <end position="760"/>
    </location>
</feature>
<dbReference type="GO" id="GO:0004252">
    <property type="term" value="F:serine-type endopeptidase activity"/>
    <property type="evidence" value="ECO:0007669"/>
    <property type="project" value="UniProtKB-UniRule"/>
</dbReference>
<protein>
    <recommendedName>
        <fullName evidence="12">Serine protease</fullName>
    </recommendedName>
</protein>
<organism evidence="10 11">
    <name type="scientific">Phytohabitans flavus</name>
    <dbReference type="NCBI Taxonomy" id="1076124"/>
    <lineage>
        <taxon>Bacteria</taxon>
        <taxon>Bacillati</taxon>
        <taxon>Actinomycetota</taxon>
        <taxon>Actinomycetes</taxon>
        <taxon>Micromonosporales</taxon>
        <taxon>Micromonosporaceae</taxon>
    </lineage>
</organism>
<dbReference type="InterPro" id="IPR036852">
    <property type="entry name" value="Peptidase_S8/S53_dom_sf"/>
</dbReference>
<dbReference type="PROSITE" id="PS00138">
    <property type="entry name" value="SUBTILASE_SER"/>
    <property type="match status" value="1"/>
</dbReference>
<evidence type="ECO:0000256" key="5">
    <source>
        <dbReference type="PROSITE-ProRule" id="PRU01240"/>
    </source>
</evidence>
<proteinExistence type="inferred from homology"/>
<dbReference type="SUPFAM" id="SSF52025">
    <property type="entry name" value="PA domain"/>
    <property type="match status" value="1"/>
</dbReference>
<dbReference type="GO" id="GO:0006508">
    <property type="term" value="P:proteolysis"/>
    <property type="evidence" value="ECO:0007669"/>
    <property type="project" value="UniProtKB-KW"/>
</dbReference>
<evidence type="ECO:0000256" key="2">
    <source>
        <dbReference type="ARBA" id="ARBA00022801"/>
    </source>
</evidence>
<dbReference type="Gene3D" id="2.60.40.2310">
    <property type="match status" value="1"/>
</dbReference>
<accession>A0A6F8Y2R7</accession>
<evidence type="ECO:0000256" key="1">
    <source>
        <dbReference type="ARBA" id="ARBA00022670"/>
    </source>
</evidence>
<feature type="active site" description="Charge relay system" evidence="4 5">
    <location>
        <position position="288"/>
    </location>
</feature>
<evidence type="ECO:0008006" key="12">
    <source>
        <dbReference type="Google" id="ProtNLM"/>
    </source>
</evidence>
<keyword evidence="11" id="KW-1185">Reference proteome</keyword>
<evidence type="ECO:0000259" key="8">
    <source>
        <dbReference type="Pfam" id="PF02225"/>
    </source>
</evidence>
<dbReference type="InterPro" id="IPR045051">
    <property type="entry name" value="SBT"/>
</dbReference>
<dbReference type="PRINTS" id="PR00723">
    <property type="entry name" value="SUBTILISIN"/>
</dbReference>
<evidence type="ECO:0000259" key="7">
    <source>
        <dbReference type="Pfam" id="PF00082"/>
    </source>
</evidence>
<dbReference type="Pfam" id="PF17766">
    <property type="entry name" value="fn3_6"/>
    <property type="match status" value="1"/>
</dbReference>
<dbReference type="Gene3D" id="3.50.30.30">
    <property type="match status" value="1"/>
</dbReference>
<dbReference type="AlphaFoldDB" id="A0A6F8Y2R7"/>
<dbReference type="PANTHER" id="PTHR10795">
    <property type="entry name" value="PROPROTEIN CONVERTASE SUBTILISIN/KEXIN"/>
    <property type="match status" value="1"/>
</dbReference>
<dbReference type="PROSITE" id="PS51892">
    <property type="entry name" value="SUBTILASE"/>
    <property type="match status" value="1"/>
</dbReference>
<dbReference type="RefSeq" id="WP_197938795.1">
    <property type="nucleotide sequence ID" value="NZ_AP022870.1"/>
</dbReference>